<dbReference type="PANTHER" id="PTHR10869:SF246">
    <property type="entry name" value="TRANSMEMBRANE PROLYL 4-HYDROXYLASE"/>
    <property type="match status" value="1"/>
</dbReference>
<comment type="cofactor">
    <cofactor evidence="1">
        <name>L-ascorbate</name>
        <dbReference type="ChEBI" id="CHEBI:38290"/>
    </cofactor>
</comment>
<dbReference type="GO" id="GO:0005783">
    <property type="term" value="C:endoplasmic reticulum"/>
    <property type="evidence" value="ECO:0007669"/>
    <property type="project" value="TreeGrafter"/>
</dbReference>
<dbReference type="InterPro" id="IPR006620">
    <property type="entry name" value="Pro_4_hyd_alph"/>
</dbReference>
<protein>
    <recommendedName>
        <fullName evidence="6">Fe2OG dioxygenase domain-containing protein</fullName>
    </recommendedName>
</protein>
<dbReference type="InterPro" id="IPR044862">
    <property type="entry name" value="Pro_4_hyd_alph_FE2OG_OXY"/>
</dbReference>
<dbReference type="PROSITE" id="PS51471">
    <property type="entry name" value="FE2OG_OXY"/>
    <property type="match status" value="1"/>
</dbReference>
<reference evidence="7" key="1">
    <citation type="submission" date="2021-01" db="EMBL/GenBank/DDBJ databases">
        <authorList>
            <person name="Corre E."/>
            <person name="Pelletier E."/>
            <person name="Niang G."/>
            <person name="Scheremetjew M."/>
            <person name="Finn R."/>
            <person name="Kale V."/>
            <person name="Holt S."/>
            <person name="Cochrane G."/>
            <person name="Meng A."/>
            <person name="Brown T."/>
            <person name="Cohen L."/>
        </authorList>
    </citation>
    <scope>NUCLEOTIDE SEQUENCE</scope>
    <source>
        <strain evidence="7">PLY182g</strain>
    </source>
</reference>
<dbReference type="InterPro" id="IPR005123">
    <property type="entry name" value="Oxoglu/Fe-dep_dioxygenase_dom"/>
</dbReference>
<keyword evidence="5" id="KW-0408">Iron</keyword>
<dbReference type="PANTHER" id="PTHR10869">
    <property type="entry name" value="PROLYL 4-HYDROXYLASE ALPHA SUBUNIT"/>
    <property type="match status" value="1"/>
</dbReference>
<accession>A0A7S0LN79</accession>
<proteinExistence type="predicted"/>
<dbReference type="InterPro" id="IPR045054">
    <property type="entry name" value="P4HA-like"/>
</dbReference>
<name>A0A7S0LN79_9EUKA</name>
<keyword evidence="3" id="KW-0223">Dioxygenase</keyword>
<gene>
    <name evidence="7" type="ORF">CPEL01642_LOCUS21130</name>
</gene>
<evidence type="ECO:0000313" key="7">
    <source>
        <dbReference type="EMBL" id="CAD8617749.1"/>
    </source>
</evidence>
<dbReference type="AlphaFoldDB" id="A0A7S0LN79"/>
<evidence type="ECO:0000256" key="4">
    <source>
        <dbReference type="ARBA" id="ARBA00023002"/>
    </source>
</evidence>
<evidence type="ECO:0000256" key="5">
    <source>
        <dbReference type="ARBA" id="ARBA00023004"/>
    </source>
</evidence>
<dbReference type="GO" id="GO:0005506">
    <property type="term" value="F:iron ion binding"/>
    <property type="evidence" value="ECO:0007669"/>
    <property type="project" value="InterPro"/>
</dbReference>
<evidence type="ECO:0000259" key="6">
    <source>
        <dbReference type="PROSITE" id="PS51471"/>
    </source>
</evidence>
<organism evidence="7">
    <name type="scientific">Coccolithus braarudii</name>
    <dbReference type="NCBI Taxonomy" id="221442"/>
    <lineage>
        <taxon>Eukaryota</taxon>
        <taxon>Haptista</taxon>
        <taxon>Haptophyta</taxon>
        <taxon>Prymnesiophyceae</taxon>
        <taxon>Coccolithales</taxon>
        <taxon>Coccolithaceae</taxon>
        <taxon>Coccolithus</taxon>
    </lineage>
</organism>
<dbReference type="GO" id="GO:0004656">
    <property type="term" value="F:procollagen-proline 4-dioxygenase activity"/>
    <property type="evidence" value="ECO:0007669"/>
    <property type="project" value="TreeGrafter"/>
</dbReference>
<evidence type="ECO:0000256" key="1">
    <source>
        <dbReference type="ARBA" id="ARBA00001961"/>
    </source>
</evidence>
<dbReference type="SMART" id="SM00702">
    <property type="entry name" value="P4Hc"/>
    <property type="match status" value="1"/>
</dbReference>
<dbReference type="GO" id="GO:0031418">
    <property type="term" value="F:L-ascorbic acid binding"/>
    <property type="evidence" value="ECO:0007669"/>
    <property type="project" value="InterPro"/>
</dbReference>
<dbReference type="Pfam" id="PF13640">
    <property type="entry name" value="2OG-FeII_Oxy_3"/>
    <property type="match status" value="1"/>
</dbReference>
<evidence type="ECO:0000256" key="2">
    <source>
        <dbReference type="ARBA" id="ARBA00022723"/>
    </source>
</evidence>
<keyword evidence="2" id="KW-0479">Metal-binding</keyword>
<feature type="domain" description="Fe2OG dioxygenase" evidence="6">
    <location>
        <begin position="157"/>
        <end position="265"/>
    </location>
</feature>
<dbReference type="EMBL" id="HBEY01044094">
    <property type="protein sequence ID" value="CAD8617749.1"/>
    <property type="molecule type" value="Transcribed_RNA"/>
</dbReference>
<keyword evidence="4" id="KW-0560">Oxidoreductase</keyword>
<evidence type="ECO:0000256" key="3">
    <source>
        <dbReference type="ARBA" id="ARBA00022964"/>
    </source>
</evidence>
<dbReference type="Gene3D" id="2.60.120.620">
    <property type="entry name" value="q2cbj1_9rhob like domain"/>
    <property type="match status" value="1"/>
</dbReference>
<sequence>MRRAAGEAGLPLPCWRGTVYDERPAATCENVRSTLLLRWRKHAEARCAALEGTMPRAGSRRRLPISQQVASSLPSGHEIHVRPVLLHPKVRLVEDFVTAEEAAHIIKIGVPRMHRSLAGGRQESIRTSTTAMLPASDSIVRAVTERASYLSGYPVENIEPLQLVKYVPGQKYEPHFDYGAACDYEENLNNGHRHVTLLVYLSSLPDEYLAHTHFPKLSVKVTPTAHDAVVFNDCLSNGQEDPRTLHGGAPPTNGTKIAINIWIRAKPFGSKMWWNF</sequence>